<organism evidence="3 4">
    <name type="scientific">Emiliania huxleyi (strain CCMP1516)</name>
    <dbReference type="NCBI Taxonomy" id="280463"/>
    <lineage>
        <taxon>Eukaryota</taxon>
        <taxon>Haptista</taxon>
        <taxon>Haptophyta</taxon>
        <taxon>Prymnesiophyceae</taxon>
        <taxon>Isochrysidales</taxon>
        <taxon>Noelaerhabdaceae</taxon>
        <taxon>Emiliania</taxon>
    </lineage>
</organism>
<name>A0A0D3IZU1_EMIH1</name>
<reference evidence="4" key="1">
    <citation type="journal article" date="2013" name="Nature">
        <title>Pan genome of the phytoplankton Emiliania underpins its global distribution.</title>
        <authorList>
            <person name="Read B.A."/>
            <person name="Kegel J."/>
            <person name="Klute M.J."/>
            <person name="Kuo A."/>
            <person name="Lefebvre S.C."/>
            <person name="Maumus F."/>
            <person name="Mayer C."/>
            <person name="Miller J."/>
            <person name="Monier A."/>
            <person name="Salamov A."/>
            <person name="Young J."/>
            <person name="Aguilar M."/>
            <person name="Claverie J.M."/>
            <person name="Frickenhaus S."/>
            <person name="Gonzalez K."/>
            <person name="Herman E.K."/>
            <person name="Lin Y.C."/>
            <person name="Napier J."/>
            <person name="Ogata H."/>
            <person name="Sarno A.F."/>
            <person name="Shmutz J."/>
            <person name="Schroeder D."/>
            <person name="de Vargas C."/>
            <person name="Verret F."/>
            <person name="von Dassow P."/>
            <person name="Valentin K."/>
            <person name="Van de Peer Y."/>
            <person name="Wheeler G."/>
            <person name="Dacks J.B."/>
            <person name="Delwiche C.F."/>
            <person name="Dyhrman S.T."/>
            <person name="Glockner G."/>
            <person name="John U."/>
            <person name="Richards T."/>
            <person name="Worden A.Z."/>
            <person name="Zhang X."/>
            <person name="Grigoriev I.V."/>
            <person name="Allen A.E."/>
            <person name="Bidle K."/>
            <person name="Borodovsky M."/>
            <person name="Bowler C."/>
            <person name="Brownlee C."/>
            <person name="Cock J.M."/>
            <person name="Elias M."/>
            <person name="Gladyshev V.N."/>
            <person name="Groth M."/>
            <person name="Guda C."/>
            <person name="Hadaegh A."/>
            <person name="Iglesias-Rodriguez M.D."/>
            <person name="Jenkins J."/>
            <person name="Jones B.M."/>
            <person name="Lawson T."/>
            <person name="Leese F."/>
            <person name="Lindquist E."/>
            <person name="Lobanov A."/>
            <person name="Lomsadze A."/>
            <person name="Malik S.B."/>
            <person name="Marsh M.E."/>
            <person name="Mackinder L."/>
            <person name="Mock T."/>
            <person name="Mueller-Roeber B."/>
            <person name="Pagarete A."/>
            <person name="Parker M."/>
            <person name="Probert I."/>
            <person name="Quesneville H."/>
            <person name="Raines C."/>
            <person name="Rensing S.A."/>
            <person name="Riano-Pachon D.M."/>
            <person name="Richier S."/>
            <person name="Rokitta S."/>
            <person name="Shiraiwa Y."/>
            <person name="Soanes D.M."/>
            <person name="van der Giezen M."/>
            <person name="Wahlund T.M."/>
            <person name="Williams B."/>
            <person name="Wilson W."/>
            <person name="Wolfe G."/>
            <person name="Wurch L.L."/>
        </authorList>
    </citation>
    <scope>NUCLEOTIDE SEQUENCE</scope>
</reference>
<dbReference type="InterPro" id="IPR040025">
    <property type="entry name" value="Znf622/Rei1/Reh1"/>
</dbReference>
<feature type="domain" description="C2H2-type" evidence="2">
    <location>
        <begin position="160"/>
        <end position="182"/>
    </location>
</feature>
<dbReference type="AlphaFoldDB" id="A0A0D3IZU1"/>
<dbReference type="GO" id="GO:0042273">
    <property type="term" value="P:ribosomal large subunit biogenesis"/>
    <property type="evidence" value="ECO:0007669"/>
    <property type="project" value="TreeGrafter"/>
</dbReference>
<dbReference type="HOGENOM" id="CLU_864447_0_0_1"/>
<accession>A0A0D3IZU1</accession>
<dbReference type="STRING" id="2903.R1E163"/>
<dbReference type="EnsemblProtists" id="EOD16776">
    <property type="protein sequence ID" value="EOD16776"/>
    <property type="gene ID" value="EMIHUDRAFT_210306"/>
</dbReference>
<proteinExistence type="predicted"/>
<dbReference type="PaxDb" id="2903-EOD16776"/>
<protein>
    <recommendedName>
        <fullName evidence="2">C2H2-type domain-containing protein</fullName>
    </recommendedName>
</protein>
<feature type="region of interest" description="Disordered" evidence="1">
    <location>
        <begin position="61"/>
        <end position="94"/>
    </location>
</feature>
<dbReference type="Pfam" id="PF12756">
    <property type="entry name" value="zf-C2H2_2"/>
    <property type="match status" value="1"/>
</dbReference>
<reference evidence="3" key="2">
    <citation type="submission" date="2024-10" db="UniProtKB">
        <authorList>
            <consortium name="EnsemblProtists"/>
        </authorList>
    </citation>
    <scope>IDENTIFICATION</scope>
</reference>
<dbReference type="PANTHER" id="PTHR13182:SF8">
    <property type="entry name" value="CYTOPLASMIC 60S SUBUNIT BIOGENESIS FACTOR ZNF622"/>
    <property type="match status" value="1"/>
</dbReference>
<evidence type="ECO:0000313" key="3">
    <source>
        <dbReference type="EnsemblProtists" id="EOD16776"/>
    </source>
</evidence>
<dbReference type="PANTHER" id="PTHR13182">
    <property type="entry name" value="ZINC FINGER PROTEIN 622"/>
    <property type="match status" value="1"/>
</dbReference>
<dbReference type="InterPro" id="IPR013087">
    <property type="entry name" value="Znf_C2H2_type"/>
</dbReference>
<dbReference type="GeneID" id="17262924"/>
<keyword evidence="4" id="KW-1185">Reference proteome</keyword>
<dbReference type="Proteomes" id="UP000013827">
    <property type="component" value="Unassembled WGS sequence"/>
</dbReference>
<dbReference type="KEGG" id="ehx:EMIHUDRAFT_210306"/>
<sequence>MLVRGATQPPVAAAPPAAVAGPAATEAETEVFVCGFTGRRFKSRGAWENYTNSKKYRALSAVRHAQSRGAKPQPAGECDGPAPESASESGDESGWEEVEEAWVPRWRESLFDGRESASFEANVRRMGRRYGFHVPEPDCLLDPRGLFSHLQRKLCERHACVLCDRTFRSLEAVRRHMLDKRHCRLCLEREATLREVAPFYDVPSLWLVRRHGVGHVDELGELVLPRGARLGTRSLRRIYRQSYAAEDARPSARHRLLLRSAAVANGTSKALASGYVHKADFADNKHARALQHHGYGGFGGGAHFTMGHSKQFQKGACGVELG</sequence>
<dbReference type="InterPro" id="IPR041661">
    <property type="entry name" value="ZN622/Rei1/Reh1_Znf-C2H2"/>
</dbReference>
<dbReference type="RefSeq" id="XP_005769205.1">
    <property type="nucleotide sequence ID" value="XM_005769148.1"/>
</dbReference>
<evidence type="ECO:0000259" key="2">
    <source>
        <dbReference type="PROSITE" id="PS00028"/>
    </source>
</evidence>
<evidence type="ECO:0000256" key="1">
    <source>
        <dbReference type="SAM" id="MobiDB-lite"/>
    </source>
</evidence>
<dbReference type="GO" id="GO:0030687">
    <property type="term" value="C:preribosome, large subunit precursor"/>
    <property type="evidence" value="ECO:0007669"/>
    <property type="project" value="TreeGrafter"/>
</dbReference>
<dbReference type="PROSITE" id="PS00028">
    <property type="entry name" value="ZINC_FINGER_C2H2_1"/>
    <property type="match status" value="1"/>
</dbReference>
<evidence type="ECO:0000313" key="4">
    <source>
        <dbReference type="Proteomes" id="UP000013827"/>
    </source>
</evidence>
<dbReference type="eggNOG" id="KOG2785">
    <property type="taxonomic scope" value="Eukaryota"/>
</dbReference>